<dbReference type="AlphaFoldDB" id="X1K126"/>
<comment type="caution">
    <text evidence="1">The sequence shown here is derived from an EMBL/GenBank/DDBJ whole genome shotgun (WGS) entry which is preliminary data.</text>
</comment>
<reference evidence="1" key="1">
    <citation type="journal article" date="2014" name="Front. Microbiol.">
        <title>High frequency of phylogenetically diverse reductive dehalogenase-homologous genes in deep subseafloor sedimentary metagenomes.</title>
        <authorList>
            <person name="Kawai M."/>
            <person name="Futagami T."/>
            <person name="Toyoda A."/>
            <person name="Takaki Y."/>
            <person name="Nishi S."/>
            <person name="Hori S."/>
            <person name="Arai W."/>
            <person name="Tsubouchi T."/>
            <person name="Morono Y."/>
            <person name="Uchiyama I."/>
            <person name="Ito T."/>
            <person name="Fujiyama A."/>
            <person name="Inagaki F."/>
            <person name="Takami H."/>
        </authorList>
    </citation>
    <scope>NUCLEOTIDE SEQUENCE</scope>
    <source>
        <strain evidence="1">Expedition CK06-06</strain>
    </source>
</reference>
<organism evidence="1">
    <name type="scientific">marine sediment metagenome</name>
    <dbReference type="NCBI Taxonomy" id="412755"/>
    <lineage>
        <taxon>unclassified sequences</taxon>
        <taxon>metagenomes</taxon>
        <taxon>ecological metagenomes</taxon>
    </lineage>
</organism>
<accession>X1K126</accession>
<feature type="non-terminal residue" evidence="1">
    <location>
        <position position="1"/>
    </location>
</feature>
<dbReference type="EMBL" id="BARV01000630">
    <property type="protein sequence ID" value="GAI00722.1"/>
    <property type="molecule type" value="Genomic_DNA"/>
</dbReference>
<name>X1K126_9ZZZZ</name>
<evidence type="ECO:0000313" key="1">
    <source>
        <dbReference type="EMBL" id="GAI00722.1"/>
    </source>
</evidence>
<protein>
    <submittedName>
        <fullName evidence="1">Uncharacterized protein</fullName>
    </submittedName>
</protein>
<sequence length="54" mass="5943">TAGIDLSVGSVLALTGVVVADLVNRMMKEIINPNFWKNNLISKGFFFINLFSIN</sequence>
<gene>
    <name evidence="1" type="ORF">S06H3_02225</name>
</gene>
<proteinExistence type="predicted"/>